<dbReference type="EC" id="1.14.14.9" evidence="8"/>
<dbReference type="PIRSF" id="PIRSF000331">
    <property type="entry name" value="HpaA_HpaB"/>
    <property type="match status" value="1"/>
</dbReference>
<dbReference type="RefSeq" id="WP_163290400.1">
    <property type="nucleotide sequence ID" value="NZ_JAAGWY010000003.1"/>
</dbReference>
<dbReference type="InterPro" id="IPR004925">
    <property type="entry name" value="HpaB/PvcC/4-BUDH"/>
</dbReference>
<feature type="binding site" evidence="4">
    <location>
        <position position="150"/>
    </location>
    <ligand>
        <name>substrate</name>
    </ligand>
</feature>
<dbReference type="SUPFAM" id="SSF56645">
    <property type="entry name" value="Acyl-CoA dehydrogenase NM domain-like"/>
    <property type="match status" value="1"/>
</dbReference>
<feature type="binding site" evidence="5">
    <location>
        <position position="193"/>
    </location>
    <ligand>
        <name>FAD</name>
        <dbReference type="ChEBI" id="CHEBI:57692"/>
    </ligand>
</feature>
<feature type="binding site" evidence="5">
    <location>
        <begin position="150"/>
        <end position="152"/>
    </location>
    <ligand>
        <name>FAD</name>
        <dbReference type="ChEBI" id="CHEBI:57692"/>
    </ligand>
</feature>
<evidence type="ECO:0000313" key="8">
    <source>
        <dbReference type="EMBL" id="NEN06930.1"/>
    </source>
</evidence>
<dbReference type="InterPro" id="IPR046373">
    <property type="entry name" value="Acyl-CoA_Oxase/DH_mid-dom_sf"/>
</dbReference>
<reference evidence="8 9" key="1">
    <citation type="journal article" date="2014" name="J. Microbiol.">
        <title>Diaminobutyricibacter tongyongensis gen. nov., sp. nov. and Homoserinibacter gongjuensis gen. nov., sp. nov. belong to the family Microbacteriaceae.</title>
        <authorList>
            <person name="Kim S.J."/>
            <person name="Ahn J.H."/>
            <person name="Weon H.Y."/>
            <person name="Hamada M."/>
            <person name="Suzuki K."/>
            <person name="Kwon S.W."/>
        </authorList>
    </citation>
    <scope>NUCLEOTIDE SEQUENCE [LARGE SCALE GENOMIC DNA]</scope>
    <source>
        <strain evidence="8 9">NBRC 108724</strain>
    </source>
</reference>
<comment type="caution">
    <text evidence="8">The sequence shown here is derived from an EMBL/GenBank/DDBJ whole genome shotgun (WGS) entry which is preliminary data.</text>
</comment>
<dbReference type="GO" id="GO:0016627">
    <property type="term" value="F:oxidoreductase activity, acting on the CH-CH group of donors"/>
    <property type="evidence" value="ECO:0007669"/>
    <property type="project" value="InterPro"/>
</dbReference>
<dbReference type="Gene3D" id="2.40.110.10">
    <property type="entry name" value="Butyryl-CoA Dehydrogenase, subunit A, domain 2"/>
    <property type="match status" value="1"/>
</dbReference>
<dbReference type="EMBL" id="JAAGWY010000003">
    <property type="protein sequence ID" value="NEN06930.1"/>
    <property type="molecule type" value="Genomic_DNA"/>
</dbReference>
<sequence>MGIRTGQQYLDKLNAMRPHVTIDGEVVSENVAEHPAFRNVARTYAKLFDMQHDPAHQDALTYLSPTTGDRVGASFLVPKTLADLEHRRAATQTWAEYTNGFLGRTGDYMNSALTALSAAEKWFAQADPKYGENIRNYYEYARENDLLATHTLIPPQVNRSVSGSEQMGGQLSARIVEERPDGIVIHGARMLATIAPIADELLVFPSTVLRGTPEDAPYSYAFAIQNDAPGLRYLCRTSLHNGGSVFDEPLAARFEEMDAVAIFDNVFVPNERIFMLGHPELCNNFYAETGAAALMTHQVVTRTIAKSEFFLGLASEIAASIGIDGFQHIQEQLAELVVDVEIGKALMRAAEVDAATNEWGMLQPKWSTLNAARNWYPKTAQRFPQIIRTFCASGLMALPGEADIASDALEDIELYLQGKTLTGPERVKLFKLAYDASISGFSSRQALYEYFFFGDPVRMAGALVNSYDREPARARVRDFLARTD</sequence>
<organism evidence="8 9">
    <name type="scientific">Leifsonia tongyongensis</name>
    <dbReference type="NCBI Taxonomy" id="1268043"/>
    <lineage>
        <taxon>Bacteria</taxon>
        <taxon>Bacillati</taxon>
        <taxon>Actinomycetota</taxon>
        <taxon>Actinomycetes</taxon>
        <taxon>Micrococcales</taxon>
        <taxon>Microbacteriaceae</taxon>
        <taxon>Leifsonia</taxon>
    </lineage>
</organism>
<dbReference type="AlphaFoldDB" id="A0A6L9XZV7"/>
<dbReference type="InterPro" id="IPR009100">
    <property type="entry name" value="AcylCoA_DH/oxidase_NM_dom_sf"/>
</dbReference>
<name>A0A6L9XZV7_9MICO</name>
<dbReference type="InterPro" id="IPR036250">
    <property type="entry name" value="AcylCo_DH-like_C"/>
</dbReference>
<dbReference type="GO" id="GO:0010124">
    <property type="term" value="P:phenylacetate catabolic process"/>
    <property type="evidence" value="ECO:0007669"/>
    <property type="project" value="InterPro"/>
</dbReference>
<dbReference type="GO" id="GO:0052881">
    <property type="term" value="F:4-hydroxyphenylacetate 3-monooxygenase activity"/>
    <property type="evidence" value="ECO:0007669"/>
    <property type="project" value="UniProtKB-EC"/>
</dbReference>
<keyword evidence="3 8" id="KW-0560">Oxidoreductase</keyword>
<evidence type="ECO:0000259" key="6">
    <source>
        <dbReference type="Pfam" id="PF03241"/>
    </source>
</evidence>
<feature type="domain" description="HpaB/PvcC/4-BUDH N-terminal" evidence="7">
    <location>
        <begin position="5"/>
        <end position="275"/>
    </location>
</feature>
<keyword evidence="2 5" id="KW-0274">FAD</keyword>
<protein>
    <submittedName>
        <fullName evidence="8">4-hydroxyphenylacetate 3-monooxygenase, oxygenase component</fullName>
        <ecNumber evidence="8">1.14.14.9</ecNumber>
    </submittedName>
</protein>
<accession>A0A6L9XZV7</accession>
<keyword evidence="1" id="KW-0285">Flavoprotein</keyword>
<evidence type="ECO:0000259" key="7">
    <source>
        <dbReference type="Pfam" id="PF11794"/>
    </source>
</evidence>
<dbReference type="PANTHER" id="PTHR36117">
    <property type="entry name" value="4-HYDROXYPHENYLACETATE 3-MONOOXYGENASE-RELATED"/>
    <property type="match status" value="1"/>
</dbReference>
<gene>
    <name evidence="8" type="primary">hpaB</name>
    <name evidence="8" type="ORF">G3T36_13785</name>
</gene>
<dbReference type="InterPro" id="IPR012687">
    <property type="entry name" value="HpaB_Deino-type"/>
</dbReference>
<dbReference type="NCBIfam" id="TIGR02309">
    <property type="entry name" value="HpaB-1"/>
    <property type="match status" value="1"/>
</dbReference>
<feature type="binding site" evidence="5">
    <location>
        <begin position="455"/>
        <end position="458"/>
    </location>
    <ligand>
        <name>FAD</name>
        <dbReference type="ChEBI" id="CHEBI:57692"/>
    </ligand>
</feature>
<dbReference type="Proteomes" id="UP000474967">
    <property type="component" value="Unassembled WGS sequence"/>
</dbReference>
<dbReference type="InterPro" id="IPR024674">
    <property type="entry name" value="HpaB/PvcC/4-BUDH_N"/>
</dbReference>
<keyword evidence="9" id="KW-1185">Reference proteome</keyword>
<evidence type="ECO:0000256" key="3">
    <source>
        <dbReference type="ARBA" id="ARBA00023002"/>
    </source>
</evidence>
<dbReference type="Pfam" id="PF03241">
    <property type="entry name" value="HpaB"/>
    <property type="match status" value="1"/>
</dbReference>
<evidence type="ECO:0000256" key="1">
    <source>
        <dbReference type="ARBA" id="ARBA00022630"/>
    </source>
</evidence>
<evidence type="ECO:0000256" key="4">
    <source>
        <dbReference type="PIRSR" id="PIRSR000331-1"/>
    </source>
</evidence>
<dbReference type="PANTHER" id="PTHR36117:SF3">
    <property type="entry name" value="4-HYDROXYPHENYLACETATE 3-MONOOXYGENASE-RELATED"/>
    <property type="match status" value="1"/>
</dbReference>
<evidence type="ECO:0000256" key="5">
    <source>
        <dbReference type="PIRSR" id="PIRSR000331-2"/>
    </source>
</evidence>
<feature type="binding site" evidence="4">
    <location>
        <begin position="104"/>
        <end position="108"/>
    </location>
    <ligand>
        <name>substrate</name>
    </ligand>
</feature>
<feature type="domain" description="HpaB/PvcC/4-BUDH C-terminal" evidence="6">
    <location>
        <begin position="282"/>
        <end position="480"/>
    </location>
</feature>
<dbReference type="Pfam" id="PF11794">
    <property type="entry name" value="HpaB_N"/>
    <property type="match status" value="1"/>
</dbReference>
<dbReference type="GO" id="GO:0050660">
    <property type="term" value="F:flavin adenine dinucleotide binding"/>
    <property type="evidence" value="ECO:0007669"/>
    <property type="project" value="InterPro"/>
</dbReference>
<evidence type="ECO:0000313" key="9">
    <source>
        <dbReference type="Proteomes" id="UP000474967"/>
    </source>
</evidence>
<dbReference type="Gene3D" id="1.20.140.10">
    <property type="entry name" value="Butyryl-CoA Dehydrogenase, subunit A, domain 3"/>
    <property type="match status" value="1"/>
</dbReference>
<dbReference type="Gene3D" id="1.10.3140.10">
    <property type="entry name" value="4-hydroxybutyryl-coa dehydratase, domain 1"/>
    <property type="match status" value="1"/>
</dbReference>
<feature type="binding site" evidence="5">
    <location>
        <begin position="156"/>
        <end position="159"/>
    </location>
    <ligand>
        <name>FAD</name>
        <dbReference type="ChEBI" id="CHEBI:57692"/>
    </ligand>
</feature>
<keyword evidence="8" id="KW-0503">Monooxygenase</keyword>
<feature type="binding site" evidence="4">
    <location>
        <begin position="206"/>
        <end position="207"/>
    </location>
    <ligand>
        <name>substrate</name>
    </ligand>
</feature>
<evidence type="ECO:0000256" key="2">
    <source>
        <dbReference type="ARBA" id="ARBA00022827"/>
    </source>
</evidence>
<dbReference type="InterPro" id="IPR024719">
    <property type="entry name" value="HpaB/PvcC/4-BUDH_C"/>
</dbReference>
<dbReference type="SUPFAM" id="SSF47203">
    <property type="entry name" value="Acyl-CoA dehydrogenase C-terminal domain-like"/>
    <property type="match status" value="1"/>
</dbReference>
<proteinExistence type="predicted"/>